<name>A0A8H7QT42_9FUNG</name>
<reference evidence="1" key="1">
    <citation type="submission" date="2020-12" db="EMBL/GenBank/DDBJ databases">
        <title>Metabolic potential, ecology and presence of endohyphal bacteria is reflected in genomic diversity of Mucoromycotina.</title>
        <authorList>
            <person name="Muszewska A."/>
            <person name="Okrasinska A."/>
            <person name="Steczkiewicz K."/>
            <person name="Drgas O."/>
            <person name="Orlowska M."/>
            <person name="Perlinska-Lenart U."/>
            <person name="Aleksandrzak-Piekarczyk T."/>
            <person name="Szatraj K."/>
            <person name="Zielenkiewicz U."/>
            <person name="Pilsyk S."/>
            <person name="Malc E."/>
            <person name="Mieczkowski P."/>
            <person name="Kruszewska J.S."/>
            <person name="Biernat P."/>
            <person name="Pawlowska J."/>
        </authorList>
    </citation>
    <scope>NUCLEOTIDE SEQUENCE</scope>
    <source>
        <strain evidence="1">CBS 226.32</strain>
    </source>
</reference>
<dbReference type="AlphaFoldDB" id="A0A8H7QT42"/>
<accession>A0A8H7QT42</accession>
<comment type="caution">
    <text evidence="1">The sequence shown here is derived from an EMBL/GenBank/DDBJ whole genome shotgun (WGS) entry which is preliminary data.</text>
</comment>
<gene>
    <name evidence="1" type="ORF">INT46_001789</name>
</gene>
<proteinExistence type="predicted"/>
<keyword evidence="2" id="KW-1185">Reference proteome</keyword>
<dbReference type="OrthoDB" id="2247533at2759"/>
<evidence type="ECO:0000313" key="1">
    <source>
        <dbReference type="EMBL" id="KAG2197263.1"/>
    </source>
</evidence>
<evidence type="ECO:0000313" key="2">
    <source>
        <dbReference type="Proteomes" id="UP000650833"/>
    </source>
</evidence>
<organism evidence="1 2">
    <name type="scientific">Mucor plumbeus</name>
    <dbReference type="NCBI Taxonomy" id="97098"/>
    <lineage>
        <taxon>Eukaryota</taxon>
        <taxon>Fungi</taxon>
        <taxon>Fungi incertae sedis</taxon>
        <taxon>Mucoromycota</taxon>
        <taxon>Mucoromycotina</taxon>
        <taxon>Mucoromycetes</taxon>
        <taxon>Mucorales</taxon>
        <taxon>Mucorineae</taxon>
        <taxon>Mucoraceae</taxon>
        <taxon>Mucor</taxon>
    </lineage>
</organism>
<dbReference type="Proteomes" id="UP000650833">
    <property type="component" value="Unassembled WGS sequence"/>
</dbReference>
<protein>
    <submittedName>
        <fullName evidence="1">Uncharacterized protein</fullName>
    </submittedName>
</protein>
<sequence>MSLNFFKTNPEKTDASLDYKSVLDNLNVMDNTITSLNIDQFIQNENILLGKHQDFYNKKKNESDFLPKTLQKDTQYSADDNNTRALVNSFIELSKAMPETKSEAVECNNLVKASILQNKQTIADVNKASADL</sequence>
<dbReference type="EMBL" id="JAEPRC010000436">
    <property type="protein sequence ID" value="KAG2197263.1"/>
    <property type="molecule type" value="Genomic_DNA"/>
</dbReference>